<dbReference type="GO" id="GO:0007099">
    <property type="term" value="P:centriole replication"/>
    <property type="evidence" value="ECO:0007669"/>
    <property type="project" value="TreeGrafter"/>
</dbReference>
<gene>
    <name evidence="5" type="ORF">CINCED_3A022545</name>
</gene>
<dbReference type="InterPro" id="IPR036322">
    <property type="entry name" value="WD40_repeat_dom_sf"/>
</dbReference>
<feature type="compositionally biased region" description="Polar residues" evidence="3">
    <location>
        <begin position="1175"/>
        <end position="1204"/>
    </location>
</feature>
<dbReference type="EMBL" id="CABPRJ010001944">
    <property type="protein sequence ID" value="VVC42305.1"/>
    <property type="molecule type" value="Genomic_DNA"/>
</dbReference>
<dbReference type="PROSITE" id="PS50082">
    <property type="entry name" value="WD_REPEATS_2"/>
    <property type="match status" value="1"/>
</dbReference>
<keyword evidence="1" id="KW-0853">WD repeat</keyword>
<evidence type="ECO:0000256" key="1">
    <source>
        <dbReference type="PROSITE-ProRule" id="PRU00221"/>
    </source>
</evidence>
<dbReference type="PROSITE" id="PS50294">
    <property type="entry name" value="WD_REPEATS_REGION"/>
    <property type="match status" value="1"/>
</dbReference>
<evidence type="ECO:0000256" key="2">
    <source>
        <dbReference type="SAM" id="Coils"/>
    </source>
</evidence>
<evidence type="ECO:0000313" key="5">
    <source>
        <dbReference type="EMBL" id="VVC42305.1"/>
    </source>
</evidence>
<name>A0A5E4NEW8_9HEMI</name>
<dbReference type="SMART" id="SM00320">
    <property type="entry name" value="WD40"/>
    <property type="match status" value="12"/>
</dbReference>
<accession>A0A5E4NEW8</accession>
<dbReference type="Proteomes" id="UP000325440">
    <property type="component" value="Unassembled WGS sequence"/>
</dbReference>
<feature type="region of interest" description="Disordered" evidence="3">
    <location>
        <begin position="819"/>
        <end position="863"/>
    </location>
</feature>
<proteinExistence type="predicted"/>
<feature type="compositionally biased region" description="Basic and acidic residues" evidence="3">
    <location>
        <begin position="1208"/>
        <end position="1219"/>
    </location>
</feature>
<protein>
    <submittedName>
        <fullName evidence="5">WD40/YVTN repeat-like-containing domain,Six-bladed beta-propeller, TolB-like,WD40-repeat-containing</fullName>
    </submittedName>
</protein>
<dbReference type="Gene3D" id="2.130.10.10">
    <property type="entry name" value="YVTN repeat-like/Quinoprotein amine dehydrogenase"/>
    <property type="match status" value="4"/>
</dbReference>
<feature type="repeat" description="WD" evidence="1">
    <location>
        <begin position="698"/>
        <end position="739"/>
    </location>
</feature>
<evidence type="ECO:0000259" key="4">
    <source>
        <dbReference type="Pfam" id="PF24782"/>
    </source>
</evidence>
<evidence type="ECO:0000313" key="6">
    <source>
        <dbReference type="Proteomes" id="UP000325440"/>
    </source>
</evidence>
<keyword evidence="6" id="KW-1185">Reference proteome</keyword>
<reference evidence="5 6" key="1">
    <citation type="submission" date="2019-08" db="EMBL/GenBank/DDBJ databases">
        <authorList>
            <person name="Alioto T."/>
            <person name="Alioto T."/>
            <person name="Gomez Garrido J."/>
        </authorList>
    </citation>
    <scope>NUCLEOTIDE SEQUENCE [LARGE SCALE GENOMIC DNA]</scope>
</reference>
<feature type="domain" description="MABP1/WDR62 second WD40" evidence="4">
    <location>
        <begin position="392"/>
        <end position="731"/>
    </location>
</feature>
<dbReference type="OrthoDB" id="6154712at2759"/>
<feature type="region of interest" description="Disordered" evidence="3">
    <location>
        <begin position="991"/>
        <end position="1028"/>
    </location>
</feature>
<feature type="compositionally biased region" description="Polar residues" evidence="3">
    <location>
        <begin position="847"/>
        <end position="856"/>
    </location>
</feature>
<feature type="compositionally biased region" description="Polar residues" evidence="3">
    <location>
        <begin position="1011"/>
        <end position="1028"/>
    </location>
</feature>
<dbReference type="Pfam" id="PF24782">
    <property type="entry name" value="WD40_MABP1-WDR62_2nd"/>
    <property type="match status" value="1"/>
</dbReference>
<dbReference type="InterPro" id="IPR001680">
    <property type="entry name" value="WD40_rpt"/>
</dbReference>
<evidence type="ECO:0000256" key="3">
    <source>
        <dbReference type="SAM" id="MobiDB-lite"/>
    </source>
</evidence>
<dbReference type="InterPro" id="IPR015943">
    <property type="entry name" value="WD40/YVTN_repeat-like_dom_sf"/>
</dbReference>
<dbReference type="GO" id="GO:0072686">
    <property type="term" value="C:mitotic spindle"/>
    <property type="evidence" value="ECO:0007669"/>
    <property type="project" value="TreeGrafter"/>
</dbReference>
<feature type="region of interest" description="Disordered" evidence="3">
    <location>
        <begin position="1175"/>
        <end position="1224"/>
    </location>
</feature>
<dbReference type="PANTHER" id="PTHR45589">
    <property type="entry name" value="WD REPEAT DOMAIN 62, ISOFORM G"/>
    <property type="match status" value="1"/>
</dbReference>
<feature type="compositionally biased region" description="Low complexity" evidence="3">
    <location>
        <begin position="993"/>
        <end position="1003"/>
    </location>
</feature>
<dbReference type="InterPro" id="IPR052779">
    <property type="entry name" value="WDR62"/>
</dbReference>
<dbReference type="PANTHER" id="PTHR45589:SF1">
    <property type="entry name" value="WD REPEAT DOMAIN 62, ISOFORM G"/>
    <property type="match status" value="1"/>
</dbReference>
<feature type="coiled-coil region" evidence="2">
    <location>
        <begin position="1084"/>
        <end position="1111"/>
    </location>
</feature>
<dbReference type="Pfam" id="PF00400">
    <property type="entry name" value="WD40"/>
    <property type="match status" value="2"/>
</dbReference>
<dbReference type="SUPFAM" id="SSF50978">
    <property type="entry name" value="WD40 repeat-like"/>
    <property type="match status" value="2"/>
</dbReference>
<keyword evidence="2" id="KW-0175">Coiled coil</keyword>
<sequence length="1422" mass="160540">MIELQTLCYITMNSMEKLSTLNQPTKLIRPPTLKRGRSGDSKATKIKLERVIGLTVSSNSSLDADKNTGIIAYPAGCTVVFHNPVTSSETHLSNVCRKSISCLAFSSDGRYLGTGECGHQSNVRIWDMTDYTQIAEFPGHKYGINCVVFSPNQKYLVSVGSHHDMILNVWEWKSNLKYASNKVSTRIKAISFSDNGNFVTIGNRHVKFWYLQSSRSVTYKEPVPLMGRSAILGEQRNNDFIDVACGHGELRDYTYVITKSGLLCEFNSHRYLDRWVELKTSKANCMTIGSQFIFVGCTEGIIRCFNPETLQFITTLPRTHYLGVDVALGNNISHMDYIPPNSTYPDTIAMVFDETNMKLTCVYNDHSLYIWDVKDINRVGKSNSFLFHSACIWGVEMYPTLEKDSQIPKNSFITCSSDDTIRVWNLDGIEYDRKSLYQKNIYSNELLKIIYIDSELNFIKNVELNLIDKNESSSYDGRNGVRAIRICPDGLQLASGDRCGNIRIHDLKTLRQICLIEAHDSEILYLDYTKYNDKIKLLASASRDRLIHVFNVNQGYDFTQTLDDHSSSITAVRFINSQDKLQMVSCGADKSIIFRNYEFGVNNHDAFVHDQYISGKTTFYDMEVGPKKKHILTACQDRNIRVYNIAGKHTKTFKGSIGDEGSLIKVVLDRSGTFVATSCTDKTLCVYDFNSEELLATMFGHSELVTGLRFTNDSKYLISASGDGCIFVWRMPTDMIKHANINKKKIRTERTVPVANVENETLSYGQKTVKENETNIFSIPTDGQLPLWAKKSNNISTNIVLNVSHNQVNAPKGQWAQRATNSSESSHILKLPMNKDDSDGFQDDSSVDSGTETSRSIYPENQKESLIVPKKTVRIPSLFISHDFEENSLAHLTSEKSNSQNMSDIQRIRNLTDDSSLGSFKNEELDHDGDIDSENEWIGNANSKNNILYYPSNTDIVDDFTITKLDSDALRISQRKSKTIKQKDRLLSSGLTDLSSQSMSGSQDSDEDFENSNLSVNNSDKNSTILSTSNERLDMIEKREQFLKNTFESLGGNDFQDEKYHFPSKKSLSSQYNNNIPTKQQNTNSEILTKRKELQQRIEETRKTLQNLGAHSNLKTSQSICDLSRNYGSSKLPVRSHLLVDKQINKTGTSMRRVCSLIDLSTPIKYSAFDNDLSITKPISRNPSKKSSSNIHRSNSVNILNQSDSDSDGNRSIKGENNRIMKPTISSQNKMVTNKSNLLRQSSVYSQSTTAVNRFGLNEDSSSEELCTSLHNKSKIHTIQSRINPIDKSRKNTSLTRSVSEMNLSSSLSKPNEKLRNHTIDLTEKTRNSGTINQPTKNLRNYLSLMAEQLFQTADKILVHTNCINNNNKHASNRDITDVILKLEQIVNKGGVIPHQNSLHSTQQYLELLVDIVKKRLSLDDI</sequence>
<organism evidence="5 6">
    <name type="scientific">Cinara cedri</name>
    <dbReference type="NCBI Taxonomy" id="506608"/>
    <lineage>
        <taxon>Eukaryota</taxon>
        <taxon>Metazoa</taxon>
        <taxon>Ecdysozoa</taxon>
        <taxon>Arthropoda</taxon>
        <taxon>Hexapoda</taxon>
        <taxon>Insecta</taxon>
        <taxon>Pterygota</taxon>
        <taxon>Neoptera</taxon>
        <taxon>Paraneoptera</taxon>
        <taxon>Hemiptera</taxon>
        <taxon>Sternorrhyncha</taxon>
        <taxon>Aphidomorpha</taxon>
        <taxon>Aphidoidea</taxon>
        <taxon>Aphididae</taxon>
        <taxon>Lachninae</taxon>
        <taxon>Cinara</taxon>
    </lineage>
</organism>
<dbReference type="InterPro" id="IPR056162">
    <property type="entry name" value="WD40_MABP1-WDR62_2nd"/>
</dbReference>